<protein>
    <submittedName>
        <fullName evidence="2">Uncharacterized protein</fullName>
    </submittedName>
</protein>
<organism evidence="1 2">
    <name type="scientific">Panagrellus redivivus</name>
    <name type="common">Microworm</name>
    <dbReference type="NCBI Taxonomy" id="6233"/>
    <lineage>
        <taxon>Eukaryota</taxon>
        <taxon>Metazoa</taxon>
        <taxon>Ecdysozoa</taxon>
        <taxon>Nematoda</taxon>
        <taxon>Chromadorea</taxon>
        <taxon>Rhabditida</taxon>
        <taxon>Tylenchina</taxon>
        <taxon>Panagrolaimomorpha</taxon>
        <taxon>Panagrolaimoidea</taxon>
        <taxon>Panagrolaimidae</taxon>
        <taxon>Panagrellus</taxon>
    </lineage>
</organism>
<keyword evidence="1" id="KW-1185">Reference proteome</keyword>
<reference evidence="1" key="1">
    <citation type="journal article" date="2013" name="Genetics">
        <title>The draft genome and transcriptome of Panagrellus redivivus are shaped by the harsh demands of a free-living lifestyle.</title>
        <authorList>
            <person name="Srinivasan J."/>
            <person name="Dillman A.R."/>
            <person name="Macchietto M.G."/>
            <person name="Heikkinen L."/>
            <person name="Lakso M."/>
            <person name="Fracchia K.M."/>
            <person name="Antoshechkin I."/>
            <person name="Mortazavi A."/>
            <person name="Wong G."/>
            <person name="Sternberg P.W."/>
        </authorList>
    </citation>
    <scope>NUCLEOTIDE SEQUENCE [LARGE SCALE GENOMIC DNA]</scope>
    <source>
        <strain evidence="1">MT8872</strain>
    </source>
</reference>
<dbReference type="WBParaSite" id="Pan_g12523.t1">
    <property type="protein sequence ID" value="Pan_g12523.t1"/>
    <property type="gene ID" value="Pan_g12523"/>
</dbReference>
<proteinExistence type="predicted"/>
<dbReference type="AlphaFoldDB" id="A0A7E4UT67"/>
<evidence type="ECO:0000313" key="2">
    <source>
        <dbReference type="WBParaSite" id="Pan_g12523.t1"/>
    </source>
</evidence>
<name>A0A7E4UT67_PANRE</name>
<sequence length="93" mass="10245">MTLDQTSDHKKNKEAKARLKCPQSALKGVRVRAPMSNFTSTSTVHGFCFISLSIELDTLTSPLLPVLRTTFFSRAQGKMNTPDGSVMLSDLEI</sequence>
<dbReference type="Proteomes" id="UP000492821">
    <property type="component" value="Unassembled WGS sequence"/>
</dbReference>
<evidence type="ECO:0000313" key="1">
    <source>
        <dbReference type="Proteomes" id="UP000492821"/>
    </source>
</evidence>
<reference evidence="2" key="2">
    <citation type="submission" date="2020-10" db="UniProtKB">
        <authorList>
            <consortium name="WormBaseParasite"/>
        </authorList>
    </citation>
    <scope>IDENTIFICATION</scope>
</reference>
<accession>A0A7E4UT67</accession>